<gene>
    <name evidence="2" type="ORF">BDV28DRAFT_151295</name>
</gene>
<protein>
    <recommendedName>
        <fullName evidence="4">Fungal-specific transcription factor domain-containing protein</fullName>
    </recommendedName>
</protein>
<evidence type="ECO:0000313" key="3">
    <source>
        <dbReference type="Proteomes" id="UP000327118"/>
    </source>
</evidence>
<dbReference type="OrthoDB" id="3469225at2759"/>
<dbReference type="EMBL" id="ML739251">
    <property type="protein sequence ID" value="KAE8350049.1"/>
    <property type="molecule type" value="Genomic_DNA"/>
</dbReference>
<dbReference type="AlphaFoldDB" id="A0A5N6Z046"/>
<feature type="compositionally biased region" description="Low complexity" evidence="1">
    <location>
        <begin position="1"/>
        <end position="28"/>
    </location>
</feature>
<name>A0A5N6Z046_9EURO</name>
<dbReference type="PANTHER" id="PTHR37540">
    <property type="entry name" value="TRANSCRIPTION FACTOR (ACR-2), PUTATIVE-RELATED-RELATED"/>
    <property type="match status" value="1"/>
</dbReference>
<keyword evidence="3" id="KW-1185">Reference proteome</keyword>
<dbReference type="Pfam" id="PF11951">
    <property type="entry name" value="Fungal_trans_2"/>
    <property type="match status" value="1"/>
</dbReference>
<evidence type="ECO:0000313" key="2">
    <source>
        <dbReference type="EMBL" id="KAE8350049.1"/>
    </source>
</evidence>
<dbReference type="PANTHER" id="PTHR37540:SF5">
    <property type="entry name" value="TRANSCRIPTION FACTOR DOMAIN-CONTAINING PROTEIN"/>
    <property type="match status" value="1"/>
</dbReference>
<proteinExistence type="predicted"/>
<reference evidence="3" key="1">
    <citation type="submission" date="2019-04" db="EMBL/GenBank/DDBJ databases">
        <title>Friends and foes A comparative genomics studyof 23 Aspergillus species from section Flavi.</title>
        <authorList>
            <consortium name="DOE Joint Genome Institute"/>
            <person name="Kjaerbolling I."/>
            <person name="Vesth T."/>
            <person name="Frisvad J.C."/>
            <person name="Nybo J.L."/>
            <person name="Theobald S."/>
            <person name="Kildgaard S."/>
            <person name="Isbrandt T."/>
            <person name="Kuo A."/>
            <person name="Sato A."/>
            <person name="Lyhne E.K."/>
            <person name="Kogle M.E."/>
            <person name="Wiebenga A."/>
            <person name="Kun R.S."/>
            <person name="Lubbers R.J."/>
            <person name="Makela M.R."/>
            <person name="Barry K."/>
            <person name="Chovatia M."/>
            <person name="Clum A."/>
            <person name="Daum C."/>
            <person name="Haridas S."/>
            <person name="He G."/>
            <person name="LaButti K."/>
            <person name="Lipzen A."/>
            <person name="Mondo S."/>
            <person name="Riley R."/>
            <person name="Salamov A."/>
            <person name="Simmons B.A."/>
            <person name="Magnuson J.K."/>
            <person name="Henrissat B."/>
            <person name="Mortensen U.H."/>
            <person name="Larsen T.O."/>
            <person name="Devries R.P."/>
            <person name="Grigoriev I.V."/>
            <person name="Machida M."/>
            <person name="Baker S.E."/>
            <person name="Andersen M.R."/>
        </authorList>
    </citation>
    <scope>NUCLEOTIDE SEQUENCE [LARGE SCALE GENOMIC DNA]</scope>
    <source>
        <strain evidence="3">CBS 553.77</strain>
    </source>
</reference>
<evidence type="ECO:0008006" key="4">
    <source>
        <dbReference type="Google" id="ProtNLM"/>
    </source>
</evidence>
<dbReference type="Proteomes" id="UP000327118">
    <property type="component" value="Unassembled WGS sequence"/>
</dbReference>
<accession>A0A5N6Z046</accession>
<dbReference type="InterPro" id="IPR021858">
    <property type="entry name" value="Fun_TF"/>
</dbReference>
<sequence length="564" mass="64022">MSCTSSASTSSRSSPESEASSVVSEISTRSTRLPDRTANPSGRAKSTFLFIDCQADTTRNSTVGKQKQAFLQKKYHQKQKQASIDRLKTVKGSSTPHPRLADTPADDTTEIRSFNSALGTEGEPEHEDYHAVSKRVAKMSEMWSLKAYLSQGYADPFSSTAVKMTDSMNQYFHHFRIHTIASCYPLDSTRMSIWWWQRAITQPALLQALLFLTAGHHATLESNNGVSSQAIQRSMKDSLSLRGNTLQTLNHILQDPVKAVAESTTLVVASLVAIEAVDANQEALEAHMKGLKRLIHLMGGLDKLDHMTLSKIYQSDVKSAALKNTHPTFPMSARFRSEILQESKVFRPNDTLPIPKDLSSLGRHFYNAPWYPQLDTSMKTLLQVLRRLILYFEVAQREPSIIMPTDNDIFLVFEHQLLSLSYAAQLDDLQEPLRLSLLIYINLRIWHLRTFPFMENMVEALRESLVPRLSYFQKTAPDLSFWVLFLGGMASQGYKCHPWFVIRLTEITRRLGLEDWATARSVLAGFFYTEQPAEKEADNLWHEVLLSETYPYIAPRPMWQVVRV</sequence>
<feature type="region of interest" description="Disordered" evidence="1">
    <location>
        <begin position="1"/>
        <end position="41"/>
    </location>
</feature>
<organism evidence="2 3">
    <name type="scientific">Aspergillus coremiiformis</name>
    <dbReference type="NCBI Taxonomy" id="138285"/>
    <lineage>
        <taxon>Eukaryota</taxon>
        <taxon>Fungi</taxon>
        <taxon>Dikarya</taxon>
        <taxon>Ascomycota</taxon>
        <taxon>Pezizomycotina</taxon>
        <taxon>Eurotiomycetes</taxon>
        <taxon>Eurotiomycetidae</taxon>
        <taxon>Eurotiales</taxon>
        <taxon>Aspergillaceae</taxon>
        <taxon>Aspergillus</taxon>
        <taxon>Aspergillus subgen. Circumdati</taxon>
    </lineage>
</organism>
<evidence type="ECO:0000256" key="1">
    <source>
        <dbReference type="SAM" id="MobiDB-lite"/>
    </source>
</evidence>